<keyword evidence="2" id="KW-0479">Metal-binding</keyword>
<gene>
    <name evidence="5" type="ORF">METZ01_LOCUS217878</name>
</gene>
<keyword evidence="1" id="KW-0349">Heme</keyword>
<dbReference type="EMBL" id="UINC01051184">
    <property type="protein sequence ID" value="SVB65024.1"/>
    <property type="molecule type" value="Genomic_DNA"/>
</dbReference>
<dbReference type="InterPro" id="IPR036909">
    <property type="entry name" value="Cyt_c-like_dom_sf"/>
</dbReference>
<evidence type="ECO:0000256" key="1">
    <source>
        <dbReference type="ARBA" id="ARBA00022617"/>
    </source>
</evidence>
<dbReference type="InterPro" id="IPR009056">
    <property type="entry name" value="Cyt_c-like_dom"/>
</dbReference>
<proteinExistence type="predicted"/>
<feature type="domain" description="Cytochrome c" evidence="4">
    <location>
        <begin position="26"/>
        <end position="106"/>
    </location>
</feature>
<dbReference type="AlphaFoldDB" id="A0A382FRL8"/>
<dbReference type="GO" id="GO:0046872">
    <property type="term" value="F:metal ion binding"/>
    <property type="evidence" value="ECO:0007669"/>
    <property type="project" value="UniProtKB-KW"/>
</dbReference>
<dbReference type="GO" id="GO:0009055">
    <property type="term" value="F:electron transfer activity"/>
    <property type="evidence" value="ECO:0007669"/>
    <property type="project" value="InterPro"/>
</dbReference>
<organism evidence="5">
    <name type="scientific">marine metagenome</name>
    <dbReference type="NCBI Taxonomy" id="408172"/>
    <lineage>
        <taxon>unclassified sequences</taxon>
        <taxon>metagenomes</taxon>
        <taxon>ecological metagenomes</taxon>
    </lineage>
</organism>
<protein>
    <recommendedName>
        <fullName evidence="4">Cytochrome c domain-containing protein</fullName>
    </recommendedName>
</protein>
<dbReference type="GO" id="GO:0020037">
    <property type="term" value="F:heme binding"/>
    <property type="evidence" value="ECO:0007669"/>
    <property type="project" value="InterPro"/>
</dbReference>
<reference evidence="5" key="1">
    <citation type="submission" date="2018-05" db="EMBL/GenBank/DDBJ databases">
        <authorList>
            <person name="Lanie J.A."/>
            <person name="Ng W.-L."/>
            <person name="Kazmierczak K.M."/>
            <person name="Andrzejewski T.M."/>
            <person name="Davidsen T.M."/>
            <person name="Wayne K.J."/>
            <person name="Tettelin H."/>
            <person name="Glass J.I."/>
            <person name="Rusch D."/>
            <person name="Podicherti R."/>
            <person name="Tsui H.-C.T."/>
            <person name="Winkler M.E."/>
        </authorList>
    </citation>
    <scope>NUCLEOTIDE SEQUENCE</scope>
</reference>
<evidence type="ECO:0000259" key="4">
    <source>
        <dbReference type="PROSITE" id="PS51007"/>
    </source>
</evidence>
<dbReference type="SUPFAM" id="SSF46626">
    <property type="entry name" value="Cytochrome c"/>
    <property type="match status" value="1"/>
</dbReference>
<accession>A0A382FRL8</accession>
<evidence type="ECO:0000256" key="3">
    <source>
        <dbReference type="ARBA" id="ARBA00023004"/>
    </source>
</evidence>
<sequence>MRICKISFVILLFSFSLMTDLKADSEKMVLGLEVFNNKAMCGTCHVLKAAGSTGDIGPDLDSLKPSEEQVRGVVIEGLGVMPAFGEEGLLTSEEIDAVSYYVANSSGK</sequence>
<dbReference type="PROSITE" id="PS51007">
    <property type="entry name" value="CYTC"/>
    <property type="match status" value="1"/>
</dbReference>
<dbReference type="Gene3D" id="1.10.760.10">
    <property type="entry name" value="Cytochrome c-like domain"/>
    <property type="match status" value="1"/>
</dbReference>
<evidence type="ECO:0000313" key="5">
    <source>
        <dbReference type="EMBL" id="SVB65024.1"/>
    </source>
</evidence>
<keyword evidence="3" id="KW-0408">Iron</keyword>
<dbReference type="Pfam" id="PF13442">
    <property type="entry name" value="Cytochrome_CBB3"/>
    <property type="match status" value="1"/>
</dbReference>
<evidence type="ECO:0000256" key="2">
    <source>
        <dbReference type="ARBA" id="ARBA00022723"/>
    </source>
</evidence>
<name>A0A382FRL8_9ZZZZ</name>